<dbReference type="RefSeq" id="WP_059140052.1">
    <property type="nucleotide sequence ID" value="NZ_KQ130615.1"/>
</dbReference>
<dbReference type="GO" id="GO:0015940">
    <property type="term" value="P:pantothenate biosynthetic process"/>
    <property type="evidence" value="ECO:0007669"/>
    <property type="project" value="UniProtKB-UniPathway"/>
</dbReference>
<evidence type="ECO:0000256" key="10">
    <source>
        <dbReference type="ARBA" id="ARBA00048793"/>
    </source>
</evidence>
<dbReference type="Proteomes" id="UP000052258">
    <property type="component" value="Unassembled WGS sequence"/>
</dbReference>
<keyword evidence="15" id="KW-1185">Reference proteome</keyword>
<dbReference type="InterPro" id="IPR013332">
    <property type="entry name" value="KPR_N"/>
</dbReference>
<feature type="domain" description="Ketopantoate reductase C-terminal" evidence="13">
    <location>
        <begin position="171"/>
        <end position="288"/>
    </location>
</feature>
<dbReference type="PATRIC" id="fig|1430899.3.peg.1587"/>
<dbReference type="OrthoDB" id="9800163at2"/>
<protein>
    <recommendedName>
        <fullName evidence="5 11">2-dehydropantoate 2-reductase</fullName>
        <ecNumber evidence="4 11">1.1.1.169</ecNumber>
    </recommendedName>
    <alternativeName>
        <fullName evidence="9 11">Ketopantoate reductase</fullName>
    </alternativeName>
</protein>
<dbReference type="EC" id="1.1.1.169" evidence="4 11"/>
<dbReference type="EMBL" id="AZHO01000019">
    <property type="protein sequence ID" value="KMT59445.1"/>
    <property type="molecule type" value="Genomic_DNA"/>
</dbReference>
<keyword evidence="7 11" id="KW-0521">NADP</keyword>
<dbReference type="Pfam" id="PF08546">
    <property type="entry name" value="ApbA_C"/>
    <property type="match status" value="1"/>
</dbReference>
<evidence type="ECO:0000256" key="11">
    <source>
        <dbReference type="RuleBase" id="RU362068"/>
    </source>
</evidence>
<feature type="domain" description="Ketopantoate reductase N-terminal" evidence="12">
    <location>
        <begin position="4"/>
        <end position="146"/>
    </location>
</feature>
<evidence type="ECO:0000256" key="8">
    <source>
        <dbReference type="ARBA" id="ARBA00023002"/>
    </source>
</evidence>
<dbReference type="InterPro" id="IPR013752">
    <property type="entry name" value="KPA_reductase"/>
</dbReference>
<gene>
    <name evidence="14" type="ORF">X560_1384</name>
</gene>
<dbReference type="Pfam" id="PF02558">
    <property type="entry name" value="ApbA"/>
    <property type="match status" value="1"/>
</dbReference>
<comment type="similarity">
    <text evidence="3 11">Belongs to the ketopantoate reductase family.</text>
</comment>
<dbReference type="NCBIfam" id="TIGR00745">
    <property type="entry name" value="apbA_panE"/>
    <property type="match status" value="1"/>
</dbReference>
<dbReference type="Gene3D" id="1.10.1040.10">
    <property type="entry name" value="N-(1-d-carboxylethyl)-l-norvaline Dehydrogenase, domain 2"/>
    <property type="match status" value="1"/>
</dbReference>
<evidence type="ECO:0000313" key="14">
    <source>
        <dbReference type="EMBL" id="KMT59445.1"/>
    </source>
</evidence>
<evidence type="ECO:0000256" key="9">
    <source>
        <dbReference type="ARBA" id="ARBA00032024"/>
    </source>
</evidence>
<evidence type="ECO:0000259" key="13">
    <source>
        <dbReference type="Pfam" id="PF08546"/>
    </source>
</evidence>
<dbReference type="InterPro" id="IPR050838">
    <property type="entry name" value="Ketopantoate_reductase"/>
</dbReference>
<proteinExistence type="inferred from homology"/>
<dbReference type="Gene3D" id="3.40.50.720">
    <property type="entry name" value="NAD(P)-binding Rossmann-like Domain"/>
    <property type="match status" value="1"/>
</dbReference>
<comment type="catalytic activity">
    <reaction evidence="10 11">
        <text>(R)-pantoate + NADP(+) = 2-dehydropantoate + NADPH + H(+)</text>
        <dbReference type="Rhea" id="RHEA:16233"/>
        <dbReference type="ChEBI" id="CHEBI:11561"/>
        <dbReference type="ChEBI" id="CHEBI:15378"/>
        <dbReference type="ChEBI" id="CHEBI:15980"/>
        <dbReference type="ChEBI" id="CHEBI:57783"/>
        <dbReference type="ChEBI" id="CHEBI:58349"/>
        <dbReference type="EC" id="1.1.1.169"/>
    </reaction>
</comment>
<dbReference type="AlphaFoldDB" id="A0A0J8G9V3"/>
<evidence type="ECO:0000313" key="15">
    <source>
        <dbReference type="Proteomes" id="UP000052258"/>
    </source>
</evidence>
<evidence type="ECO:0000259" key="12">
    <source>
        <dbReference type="Pfam" id="PF02558"/>
    </source>
</evidence>
<keyword evidence="8 11" id="KW-0560">Oxidoreductase</keyword>
<dbReference type="InterPro" id="IPR008927">
    <property type="entry name" value="6-PGluconate_DH-like_C_sf"/>
</dbReference>
<comment type="caution">
    <text evidence="14">The sequence shown here is derived from an EMBL/GenBank/DDBJ whole genome shotgun (WGS) entry which is preliminary data.</text>
</comment>
<comment type="pathway">
    <text evidence="2 11">Cofactor biosynthesis; (R)-pantothenate biosynthesis; (R)-pantoate from 3-methyl-2-oxobutanoate: step 2/2.</text>
</comment>
<dbReference type="InterPro" id="IPR003710">
    <property type="entry name" value="ApbA"/>
</dbReference>
<evidence type="ECO:0000256" key="4">
    <source>
        <dbReference type="ARBA" id="ARBA00013014"/>
    </source>
</evidence>
<reference evidence="14 15" key="1">
    <citation type="journal article" date="2015" name="Genome Biol. Evol.">
        <title>Comparative Genomics of Listeria Sensu Lato: Genus-Wide Differences in Evolutionary Dynamics and the Progressive Gain of Complex, Potentially Pathogenicity-Related Traits through Lateral Gene Transfer.</title>
        <authorList>
            <person name="Chiara M."/>
            <person name="Caruso M."/>
            <person name="D'Erchia A.M."/>
            <person name="Manzari C."/>
            <person name="Fraccalvieri R."/>
            <person name="Goffredo E."/>
            <person name="Latorre L."/>
            <person name="Miccolupo A."/>
            <person name="Padalino I."/>
            <person name="Santagada G."/>
            <person name="Chiocco D."/>
            <person name="Pesole G."/>
            <person name="Horner D.S."/>
            <person name="Parisi A."/>
        </authorList>
    </citation>
    <scope>NUCLEOTIDE SEQUENCE [LARGE SCALE GENOMIC DNA]</scope>
    <source>
        <strain evidence="14 15">1991</strain>
    </source>
</reference>
<evidence type="ECO:0000256" key="3">
    <source>
        <dbReference type="ARBA" id="ARBA00007870"/>
    </source>
</evidence>
<dbReference type="PANTHER" id="PTHR43765:SF2">
    <property type="entry name" value="2-DEHYDROPANTOATE 2-REDUCTASE"/>
    <property type="match status" value="1"/>
</dbReference>
<dbReference type="UniPathway" id="UPA00028">
    <property type="reaction ID" value="UER00004"/>
</dbReference>
<sequence length="292" mass="32536">MRNIGIIGGGSIGLLYAARFAEEANVTLYVRRRAQMEDLHKNGLIDDKQVFLVKSFLSSSLEHVREQDLILIAVKSYELEHLVSMLNQIPSDIPLLFIQNGLSHLSILEKLTANHIWLATTTYGAMRLNDFTIEQKGAGKTVFGVAKGEVTSAQLNFLQQLPDFSFQFSTDIEKALYEKLLINVAVNPLTAALGVANGQILQNEHWHNALIQIIHEANQVLNVEEAVSKVESVLKATNENISSMAMDIKMGRQTEIDSIVLPVIERLEACNQSASKLRLLYDIIKGKEQQNV</sequence>
<name>A0A0J8G9V3_9LIST</name>
<comment type="function">
    <text evidence="1 11">Catalyzes the NADPH-dependent reduction of ketopantoate into pantoic acid.</text>
</comment>
<dbReference type="GO" id="GO:0005737">
    <property type="term" value="C:cytoplasm"/>
    <property type="evidence" value="ECO:0007669"/>
    <property type="project" value="TreeGrafter"/>
</dbReference>
<evidence type="ECO:0000256" key="6">
    <source>
        <dbReference type="ARBA" id="ARBA00022655"/>
    </source>
</evidence>
<dbReference type="GO" id="GO:0050661">
    <property type="term" value="F:NADP binding"/>
    <property type="evidence" value="ECO:0007669"/>
    <property type="project" value="TreeGrafter"/>
</dbReference>
<evidence type="ECO:0000256" key="2">
    <source>
        <dbReference type="ARBA" id="ARBA00004994"/>
    </source>
</evidence>
<evidence type="ECO:0000256" key="1">
    <source>
        <dbReference type="ARBA" id="ARBA00002919"/>
    </source>
</evidence>
<dbReference type="SUPFAM" id="SSF48179">
    <property type="entry name" value="6-phosphogluconate dehydrogenase C-terminal domain-like"/>
    <property type="match status" value="1"/>
</dbReference>
<dbReference type="SUPFAM" id="SSF51735">
    <property type="entry name" value="NAD(P)-binding Rossmann-fold domains"/>
    <property type="match status" value="1"/>
</dbReference>
<organism evidence="14 15">
    <name type="scientific">Listeria fleischmannii 1991</name>
    <dbReference type="NCBI Taxonomy" id="1430899"/>
    <lineage>
        <taxon>Bacteria</taxon>
        <taxon>Bacillati</taxon>
        <taxon>Bacillota</taxon>
        <taxon>Bacilli</taxon>
        <taxon>Bacillales</taxon>
        <taxon>Listeriaceae</taxon>
        <taxon>Listeria</taxon>
    </lineage>
</organism>
<dbReference type="InterPro" id="IPR013328">
    <property type="entry name" value="6PGD_dom2"/>
</dbReference>
<dbReference type="PANTHER" id="PTHR43765">
    <property type="entry name" value="2-DEHYDROPANTOATE 2-REDUCTASE-RELATED"/>
    <property type="match status" value="1"/>
</dbReference>
<accession>A0A0J8G9V3</accession>
<dbReference type="InterPro" id="IPR036291">
    <property type="entry name" value="NAD(P)-bd_dom_sf"/>
</dbReference>
<evidence type="ECO:0000256" key="5">
    <source>
        <dbReference type="ARBA" id="ARBA00019465"/>
    </source>
</evidence>
<keyword evidence="6 11" id="KW-0566">Pantothenate biosynthesis</keyword>
<evidence type="ECO:0000256" key="7">
    <source>
        <dbReference type="ARBA" id="ARBA00022857"/>
    </source>
</evidence>
<dbReference type="GO" id="GO:0008677">
    <property type="term" value="F:2-dehydropantoate 2-reductase activity"/>
    <property type="evidence" value="ECO:0007669"/>
    <property type="project" value="UniProtKB-EC"/>
</dbReference>